<evidence type="ECO:0000256" key="2">
    <source>
        <dbReference type="SAM" id="Phobius"/>
    </source>
</evidence>
<feature type="region of interest" description="Disordered" evidence="1">
    <location>
        <begin position="1"/>
        <end position="22"/>
    </location>
</feature>
<sequence>MHQHPSLPSWIPARPPETKAPSSPGVLALTPNFSPSDPCQGHTWWVGGQDSRVSEGQNTCCRGEATGRKEGNSFSLCIFSFSFFSLTFFGGVAVSFPVASEIFFESFCPHFVFYQYYQDSLLCFLLSACHTYRISLSLSVSHTHTHTHTPCS</sequence>
<keyword evidence="4" id="KW-1185">Reference proteome</keyword>
<dbReference type="Proteomes" id="UP001176941">
    <property type="component" value="Chromosome 3"/>
</dbReference>
<gene>
    <name evidence="3" type="ORF">MRATA1EN1_LOCUS19015</name>
</gene>
<keyword evidence="2" id="KW-1133">Transmembrane helix</keyword>
<keyword evidence="2" id="KW-0812">Transmembrane</keyword>
<feature type="transmembrane region" description="Helical" evidence="2">
    <location>
        <begin position="76"/>
        <end position="99"/>
    </location>
</feature>
<keyword evidence="2" id="KW-0472">Membrane</keyword>
<name>A0ABN8Z958_RANTA</name>
<accession>A0ABN8Z958</accession>
<reference evidence="3" key="1">
    <citation type="submission" date="2023-04" db="EMBL/GenBank/DDBJ databases">
        <authorList>
            <consortium name="ELIXIR-Norway"/>
        </authorList>
    </citation>
    <scope>NUCLEOTIDE SEQUENCE [LARGE SCALE GENOMIC DNA]</scope>
</reference>
<proteinExistence type="predicted"/>
<dbReference type="EMBL" id="OX459939">
    <property type="protein sequence ID" value="CAI9170053.1"/>
    <property type="molecule type" value="Genomic_DNA"/>
</dbReference>
<evidence type="ECO:0000313" key="3">
    <source>
        <dbReference type="EMBL" id="CAI9170053.1"/>
    </source>
</evidence>
<evidence type="ECO:0000313" key="4">
    <source>
        <dbReference type="Proteomes" id="UP001176941"/>
    </source>
</evidence>
<evidence type="ECO:0000256" key="1">
    <source>
        <dbReference type="SAM" id="MobiDB-lite"/>
    </source>
</evidence>
<protein>
    <submittedName>
        <fullName evidence="3">Uncharacterized protein</fullName>
    </submittedName>
</protein>
<organism evidence="3 4">
    <name type="scientific">Rangifer tarandus platyrhynchus</name>
    <name type="common">Svalbard reindeer</name>
    <dbReference type="NCBI Taxonomy" id="3082113"/>
    <lineage>
        <taxon>Eukaryota</taxon>
        <taxon>Metazoa</taxon>
        <taxon>Chordata</taxon>
        <taxon>Craniata</taxon>
        <taxon>Vertebrata</taxon>
        <taxon>Euteleostomi</taxon>
        <taxon>Mammalia</taxon>
        <taxon>Eutheria</taxon>
        <taxon>Laurasiatheria</taxon>
        <taxon>Artiodactyla</taxon>
        <taxon>Ruminantia</taxon>
        <taxon>Pecora</taxon>
        <taxon>Cervidae</taxon>
        <taxon>Odocoileinae</taxon>
        <taxon>Rangifer</taxon>
    </lineage>
</organism>